<name>A0AAE0VLC6_9BIVA</name>
<evidence type="ECO:0000313" key="2">
    <source>
        <dbReference type="Proteomes" id="UP001195483"/>
    </source>
</evidence>
<dbReference type="Proteomes" id="UP001195483">
    <property type="component" value="Unassembled WGS sequence"/>
</dbReference>
<dbReference type="EMBL" id="JAEAOA010000474">
    <property type="protein sequence ID" value="KAK3580950.1"/>
    <property type="molecule type" value="Genomic_DNA"/>
</dbReference>
<evidence type="ECO:0000313" key="1">
    <source>
        <dbReference type="EMBL" id="KAK3580950.1"/>
    </source>
</evidence>
<accession>A0AAE0VLC6</accession>
<reference evidence="1" key="3">
    <citation type="submission" date="2023-05" db="EMBL/GenBank/DDBJ databases">
        <authorList>
            <person name="Smith C.H."/>
        </authorList>
    </citation>
    <scope>NUCLEOTIDE SEQUENCE</scope>
    <source>
        <strain evidence="1">CHS0354</strain>
        <tissue evidence="1">Mantle</tissue>
    </source>
</reference>
<organism evidence="1 2">
    <name type="scientific">Potamilus streckersoni</name>
    <dbReference type="NCBI Taxonomy" id="2493646"/>
    <lineage>
        <taxon>Eukaryota</taxon>
        <taxon>Metazoa</taxon>
        <taxon>Spiralia</taxon>
        <taxon>Lophotrochozoa</taxon>
        <taxon>Mollusca</taxon>
        <taxon>Bivalvia</taxon>
        <taxon>Autobranchia</taxon>
        <taxon>Heteroconchia</taxon>
        <taxon>Palaeoheterodonta</taxon>
        <taxon>Unionida</taxon>
        <taxon>Unionoidea</taxon>
        <taxon>Unionidae</taxon>
        <taxon>Ambleminae</taxon>
        <taxon>Lampsilini</taxon>
        <taxon>Potamilus</taxon>
    </lineage>
</organism>
<keyword evidence="2" id="KW-1185">Reference proteome</keyword>
<gene>
    <name evidence="1" type="ORF">CHS0354_006975</name>
</gene>
<reference evidence="1" key="2">
    <citation type="journal article" date="2021" name="Genome Biol. Evol.">
        <title>Developing a high-quality reference genome for a parasitic bivalve with doubly uniparental inheritance (Bivalvia: Unionida).</title>
        <authorList>
            <person name="Smith C.H."/>
        </authorList>
    </citation>
    <scope>NUCLEOTIDE SEQUENCE</scope>
    <source>
        <strain evidence="1">CHS0354</strain>
        <tissue evidence="1">Mantle</tissue>
    </source>
</reference>
<proteinExistence type="predicted"/>
<sequence length="91" mass="9714">MSINTAKIGIHKEPNQENLVANKDTTIALGNVSAAEISPKEIEKSKKSKANKSALILGGTTMRLLALNAKSATAAIRKNDRDCEYDGTSEN</sequence>
<reference evidence="1" key="1">
    <citation type="journal article" date="2021" name="Genome Biol. Evol.">
        <title>A High-Quality Reference Genome for a Parasitic Bivalve with Doubly Uniparental Inheritance (Bivalvia: Unionida).</title>
        <authorList>
            <person name="Smith C.H."/>
        </authorList>
    </citation>
    <scope>NUCLEOTIDE SEQUENCE</scope>
    <source>
        <strain evidence="1">CHS0354</strain>
    </source>
</reference>
<comment type="caution">
    <text evidence="1">The sequence shown here is derived from an EMBL/GenBank/DDBJ whole genome shotgun (WGS) entry which is preliminary data.</text>
</comment>
<dbReference type="AlphaFoldDB" id="A0AAE0VLC6"/>
<protein>
    <submittedName>
        <fullName evidence="1">Uncharacterized protein</fullName>
    </submittedName>
</protein>